<keyword evidence="2" id="KW-0732">Signal</keyword>
<sequence>MTTDRGATSLDIRTAAAFARHGALAAALLAGTALVAGPAAAQSAGAGAGRIVIAELPPLPGGPVCMKDRDWLVVEAEQFISRTTARAEDLQKKVIEQELAAERDPGAGKTAEMMRADLRETLRRVRDAQGYREDARRLTTRECLIREGQGLEVRNAAASVSGAATASLPHASEPMIDVHLTQAQACRKDAECEISLVSETHRPATDDRRVAVMIDLPASAGTFLRASDAWNCYAMQGGAVCLAKLAQLKPGAPVEAKLTWRLQAGLGDTEARFCTRTPKTTADGRPTSDPDRMRVLQAVLADYGYRSGAIDGRFADGTRIVLASAAPDFGIERSGDDDRIAAALLGSTVSRVGVTTGPCLQLALAPSATRNDAGPVLSVAPVTTTTTVTTTPATLVTPAPVALTTPVAVTTPAPVALAPVPAVTQPVTTTNAAPPPVAAIQPLEPVSDTKAPAKGKKGVVAKLTDDNGSSQPAKAKVQPVKEKTTTVVKPKTQRAEEATPARKVVVRRVNDEAAPPPVARRVAPAPAAAPPPPPQPQYSGPPISIGIGLGRRGGFGIGF</sequence>
<feature type="region of interest" description="Disordered" evidence="1">
    <location>
        <begin position="462"/>
        <end position="543"/>
    </location>
</feature>
<evidence type="ECO:0000256" key="2">
    <source>
        <dbReference type="SAM" id="SignalP"/>
    </source>
</evidence>
<gene>
    <name evidence="3" type="ORF">KL771_13690</name>
</gene>
<accession>A0A947D957</accession>
<comment type="caution">
    <text evidence="3">The sequence shown here is derived from an EMBL/GenBank/DDBJ whole genome shotgun (WGS) entry which is preliminary data.</text>
</comment>
<evidence type="ECO:0008006" key="5">
    <source>
        <dbReference type="Google" id="ProtNLM"/>
    </source>
</evidence>
<feature type="signal peptide" evidence="2">
    <location>
        <begin position="1"/>
        <end position="41"/>
    </location>
</feature>
<proteinExistence type="predicted"/>
<evidence type="ECO:0000256" key="1">
    <source>
        <dbReference type="SAM" id="MobiDB-lite"/>
    </source>
</evidence>
<dbReference type="Proteomes" id="UP000766595">
    <property type="component" value="Unassembled WGS sequence"/>
</dbReference>
<organism evidence="3 4">
    <name type="scientific">Prosthecodimorpha staleyi</name>
    <dbReference type="NCBI Taxonomy" id="2840188"/>
    <lineage>
        <taxon>Bacteria</taxon>
        <taxon>Pseudomonadati</taxon>
        <taxon>Pseudomonadota</taxon>
        <taxon>Alphaproteobacteria</taxon>
        <taxon>Hyphomicrobiales</taxon>
        <taxon>Ancalomicrobiaceae</taxon>
        <taxon>Prosthecodimorpha</taxon>
    </lineage>
</organism>
<feature type="chain" id="PRO_5037670430" description="Peptidoglycan binding-like domain-containing protein" evidence="2">
    <location>
        <begin position="42"/>
        <end position="559"/>
    </location>
</feature>
<name>A0A947D957_9HYPH</name>
<keyword evidence="4" id="KW-1185">Reference proteome</keyword>
<dbReference type="EMBL" id="JAHHZF010000006">
    <property type="protein sequence ID" value="MBT9290517.1"/>
    <property type="molecule type" value="Genomic_DNA"/>
</dbReference>
<reference evidence="3 4" key="1">
    <citation type="submission" date="2021-06" db="EMBL/GenBank/DDBJ databases">
        <authorList>
            <person name="Grouzdev D.S."/>
            <person name="Koziaeva V."/>
        </authorList>
    </citation>
    <scope>NUCLEOTIDE SEQUENCE [LARGE SCALE GENOMIC DNA]</scope>
    <source>
        <strain evidence="3 4">22</strain>
    </source>
</reference>
<feature type="compositionally biased region" description="Pro residues" evidence="1">
    <location>
        <begin position="527"/>
        <end position="536"/>
    </location>
</feature>
<evidence type="ECO:0000313" key="3">
    <source>
        <dbReference type="EMBL" id="MBT9290517.1"/>
    </source>
</evidence>
<evidence type="ECO:0000313" key="4">
    <source>
        <dbReference type="Proteomes" id="UP000766595"/>
    </source>
</evidence>
<dbReference type="AlphaFoldDB" id="A0A947D957"/>
<dbReference type="RefSeq" id="WP_261969112.1">
    <property type="nucleotide sequence ID" value="NZ_JAHHZF010000006.1"/>
</dbReference>
<protein>
    <recommendedName>
        <fullName evidence="5">Peptidoglycan binding-like domain-containing protein</fullName>
    </recommendedName>
</protein>